<reference evidence="2 3" key="1">
    <citation type="submission" date="2020-02" db="EMBL/GenBank/DDBJ databases">
        <title>Out from the shadows clarifying the taxonomy of the family Cryomorphaceae and related taxa by utilizing the GTDB taxonomic framework.</title>
        <authorList>
            <person name="Bowman J.P."/>
        </authorList>
    </citation>
    <scope>NUCLEOTIDE SEQUENCE [LARGE SCALE GENOMIC DNA]</scope>
    <source>
        <strain evidence="2 3">QSSC 1-22</strain>
    </source>
</reference>
<keyword evidence="3" id="KW-1185">Reference proteome</keyword>
<evidence type="ECO:0000313" key="2">
    <source>
        <dbReference type="EMBL" id="NEN23112.1"/>
    </source>
</evidence>
<dbReference type="InterPro" id="IPR038694">
    <property type="entry name" value="DUF427_sf"/>
</dbReference>
<sequence>MKAIWKGHVLAESDKTINIEGNEYFPQEAVKSEYLHKNDFHTICPWKGVAAYYDIKVNGDTNENAAWYYPDAKPAAKEITNYVAFWRGVEVKEN</sequence>
<gene>
    <name evidence="2" type="ORF">G3O08_06325</name>
</gene>
<dbReference type="PANTHER" id="PTHR34310:SF5">
    <property type="entry name" value="DUF427 DOMAIN PROTEIN (AFU_ORTHOLOGUE AFUA_3G02220)"/>
    <property type="match status" value="1"/>
</dbReference>
<dbReference type="AlphaFoldDB" id="A0A7K3WQF5"/>
<dbReference type="InterPro" id="IPR007361">
    <property type="entry name" value="DUF427"/>
</dbReference>
<proteinExistence type="predicted"/>
<organism evidence="2 3">
    <name type="scientific">Cryomorpha ignava</name>
    <dbReference type="NCBI Taxonomy" id="101383"/>
    <lineage>
        <taxon>Bacteria</taxon>
        <taxon>Pseudomonadati</taxon>
        <taxon>Bacteroidota</taxon>
        <taxon>Flavobacteriia</taxon>
        <taxon>Flavobacteriales</taxon>
        <taxon>Cryomorphaceae</taxon>
        <taxon>Cryomorpha</taxon>
    </lineage>
</organism>
<protein>
    <submittedName>
        <fullName evidence="2">DUF427 domain-containing protein</fullName>
    </submittedName>
</protein>
<feature type="domain" description="DUF427" evidence="1">
    <location>
        <begin position="1"/>
        <end position="87"/>
    </location>
</feature>
<dbReference type="EMBL" id="JAAGVY010000008">
    <property type="protein sequence ID" value="NEN23112.1"/>
    <property type="molecule type" value="Genomic_DNA"/>
</dbReference>
<dbReference type="Gene3D" id="2.170.150.40">
    <property type="entry name" value="Domain of unknown function (DUF427)"/>
    <property type="match status" value="1"/>
</dbReference>
<accession>A0A7K3WQF5</accession>
<dbReference type="RefSeq" id="WP_163283993.1">
    <property type="nucleotide sequence ID" value="NZ_JAAGVY010000008.1"/>
</dbReference>
<comment type="caution">
    <text evidence="2">The sequence shown here is derived from an EMBL/GenBank/DDBJ whole genome shotgun (WGS) entry which is preliminary data.</text>
</comment>
<evidence type="ECO:0000259" key="1">
    <source>
        <dbReference type="Pfam" id="PF04248"/>
    </source>
</evidence>
<dbReference type="PANTHER" id="PTHR34310">
    <property type="entry name" value="DUF427 DOMAIN PROTEIN (AFU_ORTHOLOGUE AFUA_3G02220)"/>
    <property type="match status" value="1"/>
</dbReference>
<dbReference type="Proteomes" id="UP000486602">
    <property type="component" value="Unassembled WGS sequence"/>
</dbReference>
<evidence type="ECO:0000313" key="3">
    <source>
        <dbReference type="Proteomes" id="UP000486602"/>
    </source>
</evidence>
<name>A0A7K3WQF5_9FLAO</name>
<dbReference type="Pfam" id="PF04248">
    <property type="entry name" value="NTP_transf_9"/>
    <property type="match status" value="1"/>
</dbReference>